<evidence type="ECO:0000256" key="1">
    <source>
        <dbReference type="SAM" id="SignalP"/>
    </source>
</evidence>
<dbReference type="PANTHER" id="PTHR43649">
    <property type="entry name" value="ARABINOSE-BINDING PROTEIN-RELATED"/>
    <property type="match status" value="1"/>
</dbReference>
<dbReference type="AlphaFoldDB" id="A0A6B0YTE8"/>
<feature type="chain" id="PRO_5025680185" description="Extracellular solute-binding protein" evidence="1">
    <location>
        <begin position="28"/>
        <end position="556"/>
    </location>
</feature>
<comment type="caution">
    <text evidence="2">The sequence shown here is derived from an EMBL/GenBank/DDBJ whole genome shotgun (WGS) entry which is preliminary data.</text>
</comment>
<evidence type="ECO:0000313" key="2">
    <source>
        <dbReference type="EMBL" id="MXY93299.1"/>
    </source>
</evidence>
<dbReference type="PROSITE" id="PS51257">
    <property type="entry name" value="PROKAR_LIPOPROTEIN"/>
    <property type="match status" value="1"/>
</dbReference>
<organism evidence="2">
    <name type="scientific">Caldilineaceae bacterium SB0664_bin_27</name>
    <dbReference type="NCBI Taxonomy" id="2605260"/>
    <lineage>
        <taxon>Bacteria</taxon>
        <taxon>Bacillati</taxon>
        <taxon>Chloroflexota</taxon>
        <taxon>Caldilineae</taxon>
        <taxon>Caldilineales</taxon>
        <taxon>Caldilineaceae</taxon>
    </lineage>
</organism>
<dbReference type="Gene3D" id="3.40.190.10">
    <property type="entry name" value="Periplasmic binding protein-like II"/>
    <property type="match status" value="2"/>
</dbReference>
<proteinExistence type="predicted"/>
<protein>
    <recommendedName>
        <fullName evidence="3">Extracellular solute-binding protein</fullName>
    </recommendedName>
</protein>
<name>A0A6B0YTE8_9CHLR</name>
<evidence type="ECO:0008006" key="3">
    <source>
        <dbReference type="Google" id="ProtNLM"/>
    </source>
</evidence>
<reference evidence="2" key="1">
    <citation type="submission" date="2019-09" db="EMBL/GenBank/DDBJ databases">
        <title>Characterisation of the sponge microbiome using genome-centric metagenomics.</title>
        <authorList>
            <person name="Engelberts J.P."/>
            <person name="Robbins S.J."/>
            <person name="De Goeij J.M."/>
            <person name="Aranda M."/>
            <person name="Bell S.C."/>
            <person name="Webster N.S."/>
        </authorList>
    </citation>
    <scope>NUCLEOTIDE SEQUENCE</scope>
    <source>
        <strain evidence="2">SB0664_bin_27</strain>
    </source>
</reference>
<dbReference type="EMBL" id="VXRG01000066">
    <property type="protein sequence ID" value="MXY93299.1"/>
    <property type="molecule type" value="Genomic_DNA"/>
</dbReference>
<keyword evidence="1" id="KW-0732">Signal</keyword>
<dbReference type="SUPFAM" id="SSF53850">
    <property type="entry name" value="Periplasmic binding protein-like II"/>
    <property type="match status" value="1"/>
</dbReference>
<sequence length="556" mass="61965">MKRFSLSLSACMLMVLSMLLVSCVPQAPGTVETSGTVELELMIAPEGVFGDITPETYSMQLLADRTGFNYAFRQIPREFLGERIATTLASGDLPDIMQLGLPADSTGTPMDIAHEFGPQGLFASLTPYIEAGDMPNLVAEMDRQPDMEKLMTSPDGNIYAVPQVRRLRQLRPWLQLRADLIEQCGIIEDRWNGNWDAILTLEDLKGAMLCLKDQLGGKPVISSRSGFTGHTGNWAKWLGTDLTVYYNPYTEQYEYGPLMDRFRTMVEFMNWMWENGVLHPEYATMSDPDWEALARGTCEAGAILENTGWHFYSCVGNAGIDQGKFYPVMSLTVDGEKILWPAPSNVWLGNPLVISGSSSQAEIEAAVWLIDYLFSTEGRFLIYQGKEGVDWTYRADGTKCYTDTIQRHPSLKEKHYCAGAIPESPPAMTNETAFINDIGSLARVWWPEAEPHWGLMADWPAPEFPDGWRWIDDQFINPSGSYGDPLPSIVLNEEEAETAASLGAPIDTYLLETIQQMIEGQIEINDDTWGELTSTIESMGAQDIVDAYNSALSRAQ</sequence>
<feature type="signal peptide" evidence="1">
    <location>
        <begin position="1"/>
        <end position="27"/>
    </location>
</feature>
<dbReference type="InterPro" id="IPR050490">
    <property type="entry name" value="Bact_solute-bd_prot1"/>
</dbReference>
<accession>A0A6B0YTE8</accession>
<gene>
    <name evidence="2" type="ORF">F4Y42_07615</name>
</gene>